<dbReference type="Proteomes" id="UP000092993">
    <property type="component" value="Unassembled WGS sequence"/>
</dbReference>
<dbReference type="OrthoDB" id="4494488at2759"/>
<dbReference type="SUPFAM" id="SSF58100">
    <property type="entry name" value="Bacterial hemolysins"/>
    <property type="match status" value="2"/>
</dbReference>
<keyword evidence="2" id="KW-1185">Reference proteome</keyword>
<evidence type="ECO:0000313" key="2">
    <source>
        <dbReference type="Proteomes" id="UP000092993"/>
    </source>
</evidence>
<accession>A0A1C7MI70</accession>
<dbReference type="Gene3D" id="1.20.1170.10">
    <property type="match status" value="1"/>
</dbReference>
<comment type="caution">
    <text evidence="1">The sequence shown here is derived from an EMBL/GenBank/DDBJ whole genome shotgun (WGS) entry which is preliminary data.</text>
</comment>
<proteinExistence type="predicted"/>
<evidence type="ECO:0000313" key="1">
    <source>
        <dbReference type="EMBL" id="OBZ76542.1"/>
    </source>
</evidence>
<dbReference type="OMA" id="FWDAIAS"/>
<organism evidence="1 2">
    <name type="scientific">Grifola frondosa</name>
    <name type="common">Maitake</name>
    <name type="synonym">Polyporus frondosus</name>
    <dbReference type="NCBI Taxonomy" id="5627"/>
    <lineage>
        <taxon>Eukaryota</taxon>
        <taxon>Fungi</taxon>
        <taxon>Dikarya</taxon>
        <taxon>Basidiomycota</taxon>
        <taxon>Agaricomycotina</taxon>
        <taxon>Agaricomycetes</taxon>
        <taxon>Polyporales</taxon>
        <taxon>Grifolaceae</taxon>
        <taxon>Grifola</taxon>
    </lineage>
</organism>
<reference evidence="1 2" key="1">
    <citation type="submission" date="2016-03" db="EMBL/GenBank/DDBJ databases">
        <title>Whole genome sequencing of Grifola frondosa 9006-11.</title>
        <authorList>
            <person name="Min B."/>
            <person name="Park H."/>
            <person name="Kim J.-G."/>
            <person name="Cho H."/>
            <person name="Oh Y.-L."/>
            <person name="Kong W.-S."/>
            <person name="Choi I.-G."/>
        </authorList>
    </citation>
    <scope>NUCLEOTIDE SEQUENCE [LARGE SCALE GENOMIC DNA]</scope>
    <source>
        <strain evidence="1 2">9006-11</strain>
    </source>
</reference>
<dbReference type="CDD" id="cd22656">
    <property type="entry name" value="ClyA_Cry6Aa-like"/>
    <property type="match status" value="1"/>
</dbReference>
<protein>
    <submittedName>
        <fullName evidence="1">Pesticidal crystal protein cry6Aa</fullName>
    </submittedName>
</protein>
<sequence length="442" mass="48557">MPVCGLCIAHKYHPTPELGQLATRNSCTYLILTFIIMTNTVGDMEPKGLLNADGTYVLQRQDIRSLIKYAWTGVLLPTTMQEYKDRLALSDYGYNKLSSDLSSLVDAYKVVHDQCEEFKDKTYPSVVALSDDAYDYAQNAGGEEADSYYGNIFKAIRELATQADSQKQAELKANIDALVDTQVEAIGKLQQTAAGVVQSLKTFEENTKKSQEDLNTRQAAVETKLTSVNGEISTLKAKIDAQVNEIRKDDEEYEHDVVVASTTASYAWIPFVGTISAAVVAGIYGHKAVEMKAKIDALKDLINNAREELGGDIQLAADIKLVADMTVIDVRGCFCISPFAALTCRTARPEGYHHSHPSTILAIEGMIGFWDAIASDLKNLQTLAHNDIHKASAALANIESKKVIDRWNALGDAADKYRKAAYVTDVQKKTLEQVSEELGRAQ</sequence>
<gene>
    <name evidence="1" type="primary">cry6Aa_1</name>
    <name evidence="1" type="ORF">A0H81_03145</name>
</gene>
<dbReference type="EMBL" id="LUGG01000003">
    <property type="protein sequence ID" value="OBZ76542.1"/>
    <property type="molecule type" value="Genomic_DNA"/>
</dbReference>
<name>A0A1C7MI70_GRIFR</name>
<dbReference type="AlphaFoldDB" id="A0A1C7MI70"/>